<sequence length="66" mass="6837">MAETKGLKANAISSLESVMLGIGGTAPVYSLSASTASLVAAVGFMGLDPFYMLQSLCLGYVFRLCI</sequence>
<feature type="transmembrane region" description="Helical" evidence="1">
    <location>
        <begin position="28"/>
        <end position="47"/>
    </location>
</feature>
<accession>A0ABT0W4P7</accession>
<keyword evidence="1" id="KW-0812">Transmembrane</keyword>
<evidence type="ECO:0000313" key="2">
    <source>
        <dbReference type="EMBL" id="MCM2531314.1"/>
    </source>
</evidence>
<keyword evidence="1" id="KW-0472">Membrane</keyword>
<organism evidence="2 3">
    <name type="scientific">Neobacillus pocheonensis</name>
    <dbReference type="NCBI Taxonomy" id="363869"/>
    <lineage>
        <taxon>Bacteria</taxon>
        <taxon>Bacillati</taxon>
        <taxon>Bacillota</taxon>
        <taxon>Bacilli</taxon>
        <taxon>Bacillales</taxon>
        <taxon>Bacillaceae</taxon>
        <taxon>Neobacillus</taxon>
    </lineage>
</organism>
<evidence type="ECO:0000256" key="1">
    <source>
        <dbReference type="SAM" id="Phobius"/>
    </source>
</evidence>
<comment type="caution">
    <text evidence="2">The sequence shown here is derived from an EMBL/GenBank/DDBJ whole genome shotgun (WGS) entry which is preliminary data.</text>
</comment>
<evidence type="ECO:0000313" key="3">
    <source>
        <dbReference type="Proteomes" id="UP001523262"/>
    </source>
</evidence>
<proteinExistence type="predicted"/>
<keyword evidence="1" id="KW-1133">Transmembrane helix</keyword>
<protein>
    <submittedName>
        <fullName evidence="2">Uncharacterized protein</fullName>
    </submittedName>
</protein>
<dbReference type="EMBL" id="JAMQCR010000001">
    <property type="protein sequence ID" value="MCM2531314.1"/>
    <property type="molecule type" value="Genomic_DNA"/>
</dbReference>
<keyword evidence="3" id="KW-1185">Reference proteome</keyword>
<reference evidence="2 3" key="1">
    <citation type="submission" date="2022-06" db="EMBL/GenBank/DDBJ databases">
        <authorList>
            <person name="Jeon C.O."/>
        </authorList>
    </citation>
    <scope>NUCLEOTIDE SEQUENCE [LARGE SCALE GENOMIC DNA]</scope>
    <source>
        <strain evidence="2 3">KCTC 13943</strain>
    </source>
</reference>
<dbReference type="Proteomes" id="UP001523262">
    <property type="component" value="Unassembled WGS sequence"/>
</dbReference>
<name>A0ABT0W4P7_9BACI</name>
<gene>
    <name evidence="2" type="ORF">NDK43_01305</name>
</gene>